<dbReference type="RefSeq" id="WP_222582861.1">
    <property type="nucleotide sequence ID" value="NZ_JAHVHP010000001.1"/>
</dbReference>
<organism evidence="3 4">
    <name type="scientific">Algoriphagus marincola</name>
    <dbReference type="NCBI Taxonomy" id="264027"/>
    <lineage>
        <taxon>Bacteria</taxon>
        <taxon>Pseudomonadati</taxon>
        <taxon>Bacteroidota</taxon>
        <taxon>Cytophagia</taxon>
        <taxon>Cytophagales</taxon>
        <taxon>Cyclobacteriaceae</taxon>
        <taxon>Algoriphagus</taxon>
    </lineage>
</organism>
<keyword evidence="1" id="KW-0812">Transmembrane</keyword>
<evidence type="ECO:0000313" key="3">
    <source>
        <dbReference type="EMBL" id="MBY5949678.1"/>
    </source>
</evidence>
<reference evidence="3 4" key="1">
    <citation type="submission" date="2021-06" db="EMBL/GenBank/DDBJ databases">
        <title>44 bacteria genomes isolated from Dapeng, Shenzhen.</title>
        <authorList>
            <person name="Zheng W."/>
            <person name="Yu S."/>
            <person name="Huang Y."/>
        </authorList>
    </citation>
    <scope>NUCLEOTIDE SEQUENCE [LARGE SCALE GENOMIC DNA]</scope>
    <source>
        <strain evidence="3 4">DP5N14-6</strain>
    </source>
</reference>
<evidence type="ECO:0000259" key="2">
    <source>
        <dbReference type="Pfam" id="PF13648"/>
    </source>
</evidence>
<feature type="domain" description="Lipocalin-like" evidence="2">
    <location>
        <begin position="32"/>
        <end position="119"/>
    </location>
</feature>
<dbReference type="Pfam" id="PF13648">
    <property type="entry name" value="Lipocalin_4"/>
    <property type="match status" value="1"/>
</dbReference>
<keyword evidence="1" id="KW-1133">Transmembrane helix</keyword>
<name>A0ABS7N053_9BACT</name>
<gene>
    <name evidence="3" type="ORF">KUV23_01775</name>
</gene>
<dbReference type="InterPro" id="IPR024311">
    <property type="entry name" value="Lipocalin-like"/>
</dbReference>
<proteinExistence type="predicted"/>
<accession>A0ABS7N053</accession>
<protein>
    <submittedName>
        <fullName evidence="3">Copper resistance protein NlpE</fullName>
    </submittedName>
</protein>
<dbReference type="Proteomes" id="UP000766609">
    <property type="component" value="Unassembled WGS sequence"/>
</dbReference>
<keyword evidence="4" id="KW-1185">Reference proteome</keyword>
<dbReference type="EMBL" id="JAHVHP010000001">
    <property type="protein sequence ID" value="MBY5949678.1"/>
    <property type="molecule type" value="Genomic_DNA"/>
</dbReference>
<keyword evidence="1" id="KW-0472">Membrane</keyword>
<sequence>MKTTKNVKAYMISALILLGFIAWIGPSQEEVLGTWKGTGFNFEQHEGPELPALEEGGKSIHLQSTLTLSPNKTYQMVNPDGSMNGKGIWKLEDKVLTLTDERQNVIQYEIVSLEKNRLTTSHSVEMETPEGKVAGRILLTYSR</sequence>
<comment type="caution">
    <text evidence="3">The sequence shown here is derived from an EMBL/GenBank/DDBJ whole genome shotgun (WGS) entry which is preliminary data.</text>
</comment>
<feature type="transmembrane region" description="Helical" evidence="1">
    <location>
        <begin position="7"/>
        <end position="25"/>
    </location>
</feature>
<evidence type="ECO:0000313" key="4">
    <source>
        <dbReference type="Proteomes" id="UP000766609"/>
    </source>
</evidence>
<evidence type="ECO:0000256" key="1">
    <source>
        <dbReference type="SAM" id="Phobius"/>
    </source>
</evidence>